<dbReference type="EnsemblPlants" id="PGSC0003DMT400093084">
    <property type="protein sequence ID" value="PGSC0003DMT400093084"/>
    <property type="gene ID" value="PGSC0003DMG400042655"/>
</dbReference>
<evidence type="ECO:0000313" key="1">
    <source>
        <dbReference type="EnsemblPlants" id="PGSC0003DMT400093084"/>
    </source>
</evidence>
<evidence type="ECO:0000313" key="2">
    <source>
        <dbReference type="Proteomes" id="UP000011115"/>
    </source>
</evidence>
<reference evidence="1" key="2">
    <citation type="submission" date="2015-06" db="UniProtKB">
        <authorList>
            <consortium name="EnsemblPlants"/>
        </authorList>
    </citation>
    <scope>IDENTIFICATION</scope>
    <source>
        <strain evidence="1">DM1-3 516 R44</strain>
    </source>
</reference>
<proteinExistence type="predicted"/>
<dbReference type="Proteomes" id="UP000011115">
    <property type="component" value="Unassembled WGS sequence"/>
</dbReference>
<dbReference type="HOGENOM" id="CLU_099629_1_0_1"/>
<dbReference type="InParanoid" id="M1DR81"/>
<dbReference type="Gene3D" id="3.30.160.60">
    <property type="entry name" value="Classic Zinc Finger"/>
    <property type="match status" value="1"/>
</dbReference>
<dbReference type="Gramene" id="PGSC0003DMT400093084">
    <property type="protein sequence ID" value="PGSC0003DMT400093084"/>
    <property type="gene ID" value="PGSC0003DMG400042655"/>
</dbReference>
<organism evidence="1 2">
    <name type="scientific">Solanum tuberosum</name>
    <name type="common">Potato</name>
    <dbReference type="NCBI Taxonomy" id="4113"/>
    <lineage>
        <taxon>Eukaryota</taxon>
        <taxon>Viridiplantae</taxon>
        <taxon>Streptophyta</taxon>
        <taxon>Embryophyta</taxon>
        <taxon>Tracheophyta</taxon>
        <taxon>Spermatophyta</taxon>
        <taxon>Magnoliopsida</taxon>
        <taxon>eudicotyledons</taxon>
        <taxon>Gunneridae</taxon>
        <taxon>Pentapetalae</taxon>
        <taxon>asterids</taxon>
        <taxon>lamiids</taxon>
        <taxon>Solanales</taxon>
        <taxon>Solanaceae</taxon>
        <taxon>Solanoideae</taxon>
        <taxon>Solaneae</taxon>
        <taxon>Solanum</taxon>
    </lineage>
</organism>
<dbReference type="PANTHER" id="PTHR47487">
    <property type="entry name" value="OS06G0651300 PROTEIN-RELATED"/>
    <property type="match status" value="1"/>
</dbReference>
<accession>M1DR81</accession>
<protein>
    <submittedName>
        <fullName evidence="1">Uncharacterized protein</fullName>
    </submittedName>
</protein>
<keyword evidence="2" id="KW-1185">Reference proteome</keyword>
<reference evidence="2" key="1">
    <citation type="journal article" date="2011" name="Nature">
        <title>Genome sequence and analysis of the tuber crop potato.</title>
        <authorList>
            <consortium name="The Potato Genome Sequencing Consortium"/>
        </authorList>
    </citation>
    <scope>NUCLEOTIDE SEQUENCE [LARGE SCALE GENOMIC DNA]</scope>
    <source>
        <strain evidence="2">cv. DM1-3 516 R44</strain>
    </source>
</reference>
<sequence length="120" mass="13933">KPDTIFSRAKWKAITLIEKVADKPSLSSAPVKNVTEWNCELCQVCTTSQDVLNDYLQGKKYKRKEATFREQKDNKNWSIGLFPKKSKFIQLVERPCDDMISGKNQRKDHQVQTIIIHHPC</sequence>
<name>M1DR81_SOLTU</name>
<dbReference type="PaxDb" id="4113-PGSC0003DMT400093084"/>
<dbReference type="PANTHER" id="PTHR47487:SF14">
    <property type="entry name" value="U1-TYPE DOMAIN-CONTAINING PROTEIN"/>
    <property type="match status" value="1"/>
</dbReference>
<dbReference type="AlphaFoldDB" id="M1DR81"/>